<reference evidence="2" key="1">
    <citation type="submission" date="2016-12" db="EMBL/GenBank/DDBJ databases">
        <authorList>
            <person name="Herbold C."/>
        </authorList>
    </citation>
    <scope>NUCLEOTIDE SEQUENCE [LARGE SCALE GENOMIC DNA]</scope>
</reference>
<protein>
    <submittedName>
        <fullName evidence="1">Uncharacterized protein</fullName>
    </submittedName>
</protein>
<organism evidence="1 2">
    <name type="scientific">Nitrosotalea sinensis</name>
    <dbReference type="NCBI Taxonomy" id="1499975"/>
    <lineage>
        <taxon>Archaea</taxon>
        <taxon>Nitrososphaerota</taxon>
        <taxon>Nitrososphaeria</taxon>
        <taxon>Nitrosotaleales</taxon>
        <taxon>Nitrosotaleaceae</taxon>
        <taxon>Nitrosotalea</taxon>
    </lineage>
</organism>
<accession>A0A2H1EI48</accession>
<sequence length="160" mass="16838">MRKVRSSHRGLSTIVTAGIMLSAVAVLGSAVVTWSNGNLKAYEISLSNAAANNTNKINENLSIENIAFCTNCSGNNAKKVINVTLTNTGATSLKITQIQVNNTLITQYYSSSSSLPTNILSQKSYTVSAQLATGTWNKGSVNTITVTTARGSTYTTQAAP</sequence>
<name>A0A2H1EI48_9ARCH</name>
<dbReference type="RefSeq" id="WP_101010490.1">
    <property type="nucleotide sequence ID" value="NZ_FRFC01000004.1"/>
</dbReference>
<gene>
    <name evidence="1" type="ORF">NSIN_30249</name>
</gene>
<keyword evidence="2" id="KW-1185">Reference proteome</keyword>
<evidence type="ECO:0000313" key="1">
    <source>
        <dbReference type="EMBL" id="SHO46741.1"/>
    </source>
</evidence>
<evidence type="ECO:0000313" key="2">
    <source>
        <dbReference type="Proteomes" id="UP000232412"/>
    </source>
</evidence>
<dbReference type="AlphaFoldDB" id="A0A2H1EI48"/>
<proteinExistence type="predicted"/>
<dbReference type="Proteomes" id="UP000232412">
    <property type="component" value="Unassembled WGS sequence"/>
</dbReference>
<dbReference type="EMBL" id="FRFC01000004">
    <property type="protein sequence ID" value="SHO46741.1"/>
    <property type="molecule type" value="Genomic_DNA"/>
</dbReference>